<accession>H1S5E1</accession>
<name>H1S5E1_9BURK</name>
<reference evidence="1 2" key="1">
    <citation type="journal article" date="2012" name="J. Bacteriol.">
        <title>De Novo Genome Project of Cupriavidus basilensis OR16.</title>
        <authorList>
            <person name="Cserhati M."/>
            <person name="Kriszt B."/>
            <person name="Szoboszlay S."/>
            <person name="Toth A."/>
            <person name="Szabo I."/>
            <person name="Tancsics A."/>
            <person name="Nagy I."/>
            <person name="Horvath B."/>
            <person name="Nagy I."/>
            <person name="Kukolya J."/>
        </authorList>
    </citation>
    <scope>NUCLEOTIDE SEQUENCE [LARGE SCALE GENOMIC DNA]</scope>
    <source>
        <strain evidence="1 2">OR16</strain>
    </source>
</reference>
<evidence type="ECO:0000313" key="1">
    <source>
        <dbReference type="EMBL" id="EHP42308.1"/>
    </source>
</evidence>
<evidence type="ECO:0000313" key="2">
    <source>
        <dbReference type="Proteomes" id="UP000005808"/>
    </source>
</evidence>
<dbReference type="RefSeq" id="WP_006158634.1">
    <property type="nucleotide sequence ID" value="NZ_AHJE01000036.1"/>
</dbReference>
<gene>
    <name evidence="1" type="ORF">OR16_15304</name>
</gene>
<sequence length="126" mass="13227">MIGNLKNLLGSCQDEAAAVAATAPTDALPADVAVTIAGAHVIGRPGADDKSARQLITTARGAFFYGAEQPRAWLQSNWPDLTDVQRQHALGLIGSLVIAAKREQEAAAAAVRGGSRWANWQPIRSV</sequence>
<protein>
    <submittedName>
        <fullName evidence="1">Uncharacterized protein</fullName>
    </submittedName>
</protein>
<dbReference type="OrthoDB" id="9999208at2"/>
<dbReference type="PATRIC" id="fig|1127483.3.peg.3071"/>
<dbReference type="EMBL" id="AHJE01000036">
    <property type="protein sequence ID" value="EHP42308.1"/>
    <property type="molecule type" value="Genomic_DNA"/>
</dbReference>
<proteinExistence type="predicted"/>
<dbReference type="Proteomes" id="UP000005808">
    <property type="component" value="Unassembled WGS sequence"/>
</dbReference>
<organism evidence="1 2">
    <name type="scientific">Cupriavidus basilensis OR16</name>
    <dbReference type="NCBI Taxonomy" id="1127483"/>
    <lineage>
        <taxon>Bacteria</taxon>
        <taxon>Pseudomonadati</taxon>
        <taxon>Pseudomonadota</taxon>
        <taxon>Betaproteobacteria</taxon>
        <taxon>Burkholderiales</taxon>
        <taxon>Burkholderiaceae</taxon>
        <taxon>Cupriavidus</taxon>
    </lineage>
</organism>
<dbReference type="AlphaFoldDB" id="H1S5E1"/>
<comment type="caution">
    <text evidence="1">The sequence shown here is derived from an EMBL/GenBank/DDBJ whole genome shotgun (WGS) entry which is preliminary data.</text>
</comment>